<evidence type="ECO:0000313" key="1">
    <source>
        <dbReference type="EMBL" id="GAH14009.1"/>
    </source>
</evidence>
<dbReference type="EMBL" id="BART01038088">
    <property type="protein sequence ID" value="GAH14009.1"/>
    <property type="molecule type" value="Genomic_DNA"/>
</dbReference>
<protein>
    <recommendedName>
        <fullName evidence="2">Radical SAM core domain-containing protein</fullName>
    </recommendedName>
</protein>
<reference evidence="1" key="1">
    <citation type="journal article" date="2014" name="Front. Microbiol.">
        <title>High frequency of phylogenetically diverse reductive dehalogenase-homologous genes in deep subseafloor sedimentary metagenomes.</title>
        <authorList>
            <person name="Kawai M."/>
            <person name="Futagami T."/>
            <person name="Toyoda A."/>
            <person name="Takaki Y."/>
            <person name="Nishi S."/>
            <person name="Hori S."/>
            <person name="Arai W."/>
            <person name="Tsubouchi T."/>
            <person name="Morono Y."/>
            <person name="Uchiyama I."/>
            <person name="Ito T."/>
            <person name="Fujiyama A."/>
            <person name="Inagaki F."/>
            <person name="Takami H."/>
        </authorList>
    </citation>
    <scope>NUCLEOTIDE SEQUENCE</scope>
    <source>
        <strain evidence="1">Expedition CK06-06</strain>
    </source>
</reference>
<feature type="non-terminal residue" evidence="1">
    <location>
        <position position="1"/>
    </location>
</feature>
<feature type="non-terminal residue" evidence="1">
    <location>
        <position position="140"/>
    </location>
</feature>
<comment type="caution">
    <text evidence="1">The sequence shown here is derived from an EMBL/GenBank/DDBJ whole genome shotgun (WGS) entry which is preliminary data.</text>
</comment>
<name>X1EA49_9ZZZZ</name>
<dbReference type="AlphaFoldDB" id="X1EA49"/>
<organism evidence="1">
    <name type="scientific">marine sediment metagenome</name>
    <dbReference type="NCBI Taxonomy" id="412755"/>
    <lineage>
        <taxon>unclassified sequences</taxon>
        <taxon>metagenomes</taxon>
        <taxon>ecological metagenomes</taxon>
    </lineage>
</organism>
<gene>
    <name evidence="1" type="ORF">S01H4_63369</name>
</gene>
<evidence type="ECO:0008006" key="2">
    <source>
        <dbReference type="Google" id="ProtNLM"/>
    </source>
</evidence>
<proteinExistence type="predicted"/>
<sequence length="140" mass="15903">SSWDKFWSELKMPSEDTGIFIEVVQGCDSVSCKLQCQARGMPKRIMPFDELGYIFDFLSSVEHPDIMLYGVGDVTNYHWADFFGKVKHIPSRCRINISPTASDEDILALARRNVSINFNVNTPEEAILANMKPRNLGCRL</sequence>
<accession>X1EA49</accession>